<sequence>MDVVRVGMADLRVVESPLILSTLGLGSCVGIILYDPIKKIAGLAHIMLPDSNNVSNNINKAKFADTAIIELINEMEKKGAKKERLVSKIAGGAQMFEFKGKTDLMRIGERNVEAVKKNLKKFNINLIAEDTGGNYGRTIEFDSNTGKLYIKTIGQGTKEI</sequence>
<dbReference type="CDD" id="cd16352">
    <property type="entry name" value="CheD"/>
    <property type="match status" value="1"/>
</dbReference>
<dbReference type="InterPro" id="IPR005659">
    <property type="entry name" value="Chemorcpt_Glu_NH3ase_CheD"/>
</dbReference>
<dbReference type="EC" id="3.5.1.44" evidence="3"/>
<name>A0A8A0RQR5_9FIRM</name>
<dbReference type="HAMAP" id="MF_01440">
    <property type="entry name" value="CheD"/>
    <property type="match status" value="1"/>
</dbReference>
<dbReference type="RefSeq" id="WP_206707242.1">
    <property type="nucleotide sequence ID" value="NZ_CP059066.1"/>
</dbReference>
<dbReference type="EMBL" id="CP059066">
    <property type="protein sequence ID" value="QSQ09910.1"/>
    <property type="molecule type" value="Genomic_DNA"/>
</dbReference>
<dbReference type="Proteomes" id="UP000662904">
    <property type="component" value="Chromosome"/>
</dbReference>
<comment type="catalytic activity">
    <reaction evidence="3">
        <text>L-glutaminyl-[protein] + H2O = L-glutamyl-[protein] + NH4(+)</text>
        <dbReference type="Rhea" id="RHEA:16441"/>
        <dbReference type="Rhea" id="RHEA-COMP:10207"/>
        <dbReference type="Rhea" id="RHEA-COMP:10208"/>
        <dbReference type="ChEBI" id="CHEBI:15377"/>
        <dbReference type="ChEBI" id="CHEBI:28938"/>
        <dbReference type="ChEBI" id="CHEBI:29973"/>
        <dbReference type="ChEBI" id="CHEBI:30011"/>
        <dbReference type="EC" id="3.5.1.44"/>
    </reaction>
</comment>
<dbReference type="InterPro" id="IPR038592">
    <property type="entry name" value="CheD-like_sf"/>
</dbReference>
<dbReference type="AlphaFoldDB" id="A0A8A0RQR5"/>
<dbReference type="PANTHER" id="PTHR35147:SF1">
    <property type="entry name" value="CHEMORECEPTOR GLUTAMINE DEAMIDASE CHED-RELATED"/>
    <property type="match status" value="1"/>
</dbReference>
<evidence type="ECO:0000256" key="3">
    <source>
        <dbReference type="HAMAP-Rule" id="MF_01440"/>
    </source>
</evidence>
<keyword evidence="2 3" id="KW-0378">Hydrolase</keyword>
<protein>
    <recommendedName>
        <fullName evidence="3">Probable chemoreceptor glutamine deamidase CheD</fullName>
        <ecNumber evidence="3">3.5.1.44</ecNumber>
    </recommendedName>
</protein>
<evidence type="ECO:0000313" key="4">
    <source>
        <dbReference type="EMBL" id="QSQ09910.1"/>
    </source>
</evidence>
<evidence type="ECO:0000256" key="1">
    <source>
        <dbReference type="ARBA" id="ARBA00022500"/>
    </source>
</evidence>
<dbReference type="GO" id="GO:0006935">
    <property type="term" value="P:chemotaxis"/>
    <property type="evidence" value="ECO:0007669"/>
    <property type="project" value="UniProtKB-UniRule"/>
</dbReference>
<comment type="similarity">
    <text evidence="3">Belongs to the CheD family.</text>
</comment>
<dbReference type="Pfam" id="PF03975">
    <property type="entry name" value="CheD"/>
    <property type="match status" value="1"/>
</dbReference>
<dbReference type="Gene3D" id="3.30.1330.200">
    <property type="match status" value="1"/>
</dbReference>
<gene>
    <name evidence="3 4" type="primary">cheD</name>
    <name evidence="4" type="ORF">H0A61_02291</name>
</gene>
<evidence type="ECO:0000256" key="2">
    <source>
        <dbReference type="ARBA" id="ARBA00022801"/>
    </source>
</evidence>
<dbReference type="KEGG" id="kme:H0A61_02291"/>
<evidence type="ECO:0000313" key="5">
    <source>
        <dbReference type="Proteomes" id="UP000662904"/>
    </source>
</evidence>
<dbReference type="PANTHER" id="PTHR35147">
    <property type="entry name" value="CHEMORECEPTOR GLUTAMINE DEAMIDASE CHED-RELATED"/>
    <property type="match status" value="1"/>
</dbReference>
<accession>A0A8A0RQR5</accession>
<comment type="function">
    <text evidence="3">Probably deamidates glutamine residues to glutamate on methyl-accepting chemotaxis receptors (MCPs), playing an important role in chemotaxis.</text>
</comment>
<keyword evidence="1 3" id="KW-0145">Chemotaxis</keyword>
<dbReference type="InterPro" id="IPR011324">
    <property type="entry name" value="Cytotoxic_necrot_fac-like_cat"/>
</dbReference>
<dbReference type="SUPFAM" id="SSF64438">
    <property type="entry name" value="CNF1/YfiH-like putative cysteine hydrolases"/>
    <property type="match status" value="1"/>
</dbReference>
<dbReference type="GO" id="GO:0050568">
    <property type="term" value="F:protein-glutamine glutaminase activity"/>
    <property type="evidence" value="ECO:0007669"/>
    <property type="project" value="UniProtKB-UniRule"/>
</dbReference>
<keyword evidence="5" id="KW-1185">Reference proteome</keyword>
<dbReference type="PROSITE" id="PS51257">
    <property type="entry name" value="PROKAR_LIPOPROTEIN"/>
    <property type="match status" value="1"/>
</dbReference>
<organism evidence="4 5">
    <name type="scientific">Koleobacter methoxysyntrophicus</name>
    <dbReference type="NCBI Taxonomy" id="2751313"/>
    <lineage>
        <taxon>Bacteria</taxon>
        <taxon>Bacillati</taxon>
        <taxon>Bacillota</taxon>
        <taxon>Clostridia</taxon>
        <taxon>Koleobacterales</taxon>
        <taxon>Koleobacteraceae</taxon>
        <taxon>Koleobacter</taxon>
    </lineage>
</organism>
<proteinExistence type="inferred from homology"/>
<reference evidence="4" key="1">
    <citation type="submission" date="2020-07" db="EMBL/GenBank/DDBJ databases">
        <title>Koleobacter methoxysyntrophicus gen. nov., sp. nov., a novel anaerobic bacterium isolated from deep subsurface oil field and proposal of Koleobacterales ord. nov. in the phylum Firmicutes.</title>
        <authorList>
            <person name="Sakamoto S."/>
            <person name="Tamaki H."/>
        </authorList>
    </citation>
    <scope>NUCLEOTIDE SEQUENCE</scope>
    <source>
        <strain evidence="4">NRmbB1</strain>
    </source>
</reference>